<feature type="compositionally biased region" description="Basic and acidic residues" evidence="1">
    <location>
        <begin position="184"/>
        <end position="224"/>
    </location>
</feature>
<protein>
    <submittedName>
        <fullName evidence="3">Uncharacterized conserved protein (DUF2373)</fullName>
    </submittedName>
</protein>
<feature type="region of interest" description="Disordered" evidence="1">
    <location>
        <begin position="166"/>
        <end position="224"/>
    </location>
</feature>
<name>A0A9N8E2D1_9STRA</name>
<evidence type="ECO:0000259" key="2">
    <source>
        <dbReference type="Pfam" id="PF10180"/>
    </source>
</evidence>
<accession>A0A9N8E2D1</accession>
<dbReference type="PANTHER" id="PTHR22306">
    <property type="entry name" value="CHROMOSOME 7 OPEN READING FRAME 50"/>
    <property type="match status" value="1"/>
</dbReference>
<dbReference type="Pfam" id="PF10180">
    <property type="entry name" value="WKF"/>
    <property type="match status" value="1"/>
</dbReference>
<dbReference type="EMBL" id="CAICTM010000579">
    <property type="protein sequence ID" value="CAB9513242.1"/>
    <property type="molecule type" value="Genomic_DNA"/>
</dbReference>
<evidence type="ECO:0000313" key="3">
    <source>
        <dbReference type="EMBL" id="CAB9513242.1"/>
    </source>
</evidence>
<sequence length="244" mass="28267">MTIEYENPDNSTVKSTKMSPESEPTKKKKKKSAKKKRKVSKHILQAQKDRDALEKARKTDPVPGSTGEDNDDNDEEVASPPENSNKEQHHVKDVKEAAGYLTNWKNYREQWKFNKNTQSWLFRHMYESDKVAKGAFTLLLEYLQGLQGKGAKQRLLQDATRRALRYKQYSEQPTSKVSDDDDKDTTIKFAEDTKEPAVQDKTTKKVGADATEDEKRWNGLDDHEKRKEYKRARKILETLQSSEE</sequence>
<reference evidence="3" key="1">
    <citation type="submission" date="2020-06" db="EMBL/GenBank/DDBJ databases">
        <authorList>
            <consortium name="Plant Systems Biology data submission"/>
        </authorList>
    </citation>
    <scope>NUCLEOTIDE SEQUENCE</scope>
    <source>
        <strain evidence="3">D6</strain>
    </source>
</reference>
<feature type="compositionally biased region" description="Polar residues" evidence="1">
    <location>
        <begin position="8"/>
        <end position="19"/>
    </location>
</feature>
<evidence type="ECO:0000313" key="4">
    <source>
        <dbReference type="Proteomes" id="UP001153069"/>
    </source>
</evidence>
<proteinExistence type="predicted"/>
<dbReference type="Proteomes" id="UP001153069">
    <property type="component" value="Unassembled WGS sequence"/>
</dbReference>
<keyword evidence="4" id="KW-1185">Reference proteome</keyword>
<comment type="caution">
    <text evidence="3">The sequence shown here is derived from an EMBL/GenBank/DDBJ whole genome shotgun (WGS) entry which is preliminary data.</text>
</comment>
<feature type="compositionally biased region" description="Acidic residues" evidence="1">
    <location>
        <begin position="68"/>
        <end position="77"/>
    </location>
</feature>
<feature type="domain" description="WKF" evidence="2">
    <location>
        <begin position="100"/>
        <end position="160"/>
    </location>
</feature>
<gene>
    <name evidence="3" type="ORF">SEMRO_580_G170130.1</name>
</gene>
<dbReference type="OrthoDB" id="10261563at2759"/>
<feature type="compositionally biased region" description="Basic and acidic residues" evidence="1">
    <location>
        <begin position="47"/>
        <end position="60"/>
    </location>
</feature>
<dbReference type="InterPro" id="IPR019327">
    <property type="entry name" value="WKF"/>
</dbReference>
<organism evidence="3 4">
    <name type="scientific">Seminavis robusta</name>
    <dbReference type="NCBI Taxonomy" id="568900"/>
    <lineage>
        <taxon>Eukaryota</taxon>
        <taxon>Sar</taxon>
        <taxon>Stramenopiles</taxon>
        <taxon>Ochrophyta</taxon>
        <taxon>Bacillariophyta</taxon>
        <taxon>Bacillariophyceae</taxon>
        <taxon>Bacillariophycidae</taxon>
        <taxon>Naviculales</taxon>
        <taxon>Naviculaceae</taxon>
        <taxon>Seminavis</taxon>
    </lineage>
</organism>
<dbReference type="PANTHER" id="PTHR22306:SF2">
    <property type="entry name" value="CHROMOSOME 7 OPEN READING FRAME 50"/>
    <property type="match status" value="1"/>
</dbReference>
<dbReference type="AlphaFoldDB" id="A0A9N8E2D1"/>
<feature type="region of interest" description="Disordered" evidence="1">
    <location>
        <begin position="1"/>
        <end position="92"/>
    </location>
</feature>
<feature type="compositionally biased region" description="Basic residues" evidence="1">
    <location>
        <begin position="26"/>
        <end position="41"/>
    </location>
</feature>
<evidence type="ECO:0000256" key="1">
    <source>
        <dbReference type="SAM" id="MobiDB-lite"/>
    </source>
</evidence>